<dbReference type="GO" id="GO:0008270">
    <property type="term" value="F:zinc ion binding"/>
    <property type="evidence" value="ECO:0007669"/>
    <property type="project" value="UniProtKB-KW"/>
</dbReference>
<evidence type="ECO:0000313" key="13">
    <source>
        <dbReference type="EMBL" id="KAK7872781.1"/>
    </source>
</evidence>
<evidence type="ECO:0000256" key="8">
    <source>
        <dbReference type="ARBA" id="ARBA00022786"/>
    </source>
</evidence>
<comment type="caution">
    <text evidence="13">The sequence shown here is derived from an EMBL/GenBank/DDBJ whole genome shotgun (WGS) entry which is preliminary data.</text>
</comment>
<comment type="pathway">
    <text evidence="2">Protein modification; protein ubiquitination.</text>
</comment>
<dbReference type="Proteomes" id="UP001378592">
    <property type="component" value="Unassembled WGS sequence"/>
</dbReference>
<evidence type="ECO:0000256" key="5">
    <source>
        <dbReference type="ARBA" id="ARBA00022679"/>
    </source>
</evidence>
<keyword evidence="6" id="KW-0479">Metal-binding</keyword>
<keyword evidence="7 10" id="KW-0863">Zinc-finger</keyword>
<dbReference type="EMBL" id="JAZDUA010000020">
    <property type="protein sequence ID" value="KAK7872781.1"/>
    <property type="molecule type" value="Genomic_DNA"/>
</dbReference>
<dbReference type="InterPro" id="IPR049548">
    <property type="entry name" value="Sina-like_RING"/>
</dbReference>
<protein>
    <recommendedName>
        <fullName evidence="4">RING-type E3 ubiquitin transferase</fullName>
        <ecNumber evidence="4">2.3.2.27</ecNumber>
    </recommendedName>
</protein>
<dbReference type="PANTHER" id="PTHR45877:SF2">
    <property type="entry name" value="E3 UBIQUITIN-PROTEIN LIGASE SINA-RELATED"/>
    <property type="match status" value="1"/>
</dbReference>
<dbReference type="GO" id="GO:0031624">
    <property type="term" value="F:ubiquitin conjugating enzyme binding"/>
    <property type="evidence" value="ECO:0007669"/>
    <property type="project" value="TreeGrafter"/>
</dbReference>
<name>A0AAN9VZD1_9ORTH</name>
<dbReference type="Pfam" id="PF21362">
    <property type="entry name" value="Sina_RING"/>
    <property type="match status" value="1"/>
</dbReference>
<dbReference type="AlphaFoldDB" id="A0AAN9VZD1"/>
<dbReference type="InterPro" id="IPR013083">
    <property type="entry name" value="Znf_RING/FYVE/PHD"/>
</dbReference>
<evidence type="ECO:0000313" key="14">
    <source>
        <dbReference type="Proteomes" id="UP001378592"/>
    </source>
</evidence>
<keyword evidence="14" id="KW-1185">Reference proteome</keyword>
<keyword evidence="9" id="KW-0862">Zinc</keyword>
<evidence type="ECO:0000256" key="4">
    <source>
        <dbReference type="ARBA" id="ARBA00012483"/>
    </source>
</evidence>
<evidence type="ECO:0000256" key="3">
    <source>
        <dbReference type="ARBA" id="ARBA00009119"/>
    </source>
</evidence>
<dbReference type="GO" id="GO:0061630">
    <property type="term" value="F:ubiquitin protein ligase activity"/>
    <property type="evidence" value="ECO:0007669"/>
    <property type="project" value="UniProtKB-EC"/>
</dbReference>
<dbReference type="GO" id="GO:0043161">
    <property type="term" value="P:proteasome-mediated ubiquitin-dependent protein catabolic process"/>
    <property type="evidence" value="ECO:0007669"/>
    <property type="project" value="TreeGrafter"/>
</dbReference>
<dbReference type="GO" id="GO:0005737">
    <property type="term" value="C:cytoplasm"/>
    <property type="evidence" value="ECO:0007669"/>
    <property type="project" value="TreeGrafter"/>
</dbReference>
<proteinExistence type="inferred from homology"/>
<dbReference type="InterPro" id="IPR013010">
    <property type="entry name" value="Znf_SIAH"/>
</dbReference>
<dbReference type="InterPro" id="IPR001841">
    <property type="entry name" value="Znf_RING"/>
</dbReference>
<dbReference type="SUPFAM" id="SSF49599">
    <property type="entry name" value="TRAF domain-like"/>
    <property type="match status" value="1"/>
</dbReference>
<evidence type="ECO:0000256" key="2">
    <source>
        <dbReference type="ARBA" id="ARBA00004906"/>
    </source>
</evidence>
<dbReference type="CDD" id="cd16571">
    <property type="entry name" value="RING-HC_SIAHs"/>
    <property type="match status" value="1"/>
</dbReference>
<dbReference type="SUPFAM" id="SSF57850">
    <property type="entry name" value="RING/U-box"/>
    <property type="match status" value="1"/>
</dbReference>
<evidence type="ECO:0000256" key="1">
    <source>
        <dbReference type="ARBA" id="ARBA00000900"/>
    </source>
</evidence>
<feature type="domain" description="SIAH-type" evidence="12">
    <location>
        <begin position="71"/>
        <end position="127"/>
    </location>
</feature>
<reference evidence="13 14" key="1">
    <citation type="submission" date="2024-03" db="EMBL/GenBank/DDBJ databases">
        <title>The genome assembly and annotation of the cricket Gryllus longicercus Weissman &amp; Gray.</title>
        <authorList>
            <person name="Szrajer S."/>
            <person name="Gray D."/>
            <person name="Ylla G."/>
        </authorList>
    </citation>
    <scope>NUCLEOTIDE SEQUENCE [LARGE SCALE GENOMIC DNA]</scope>
    <source>
        <strain evidence="13">DAG 2021-001</strain>
        <tissue evidence="13">Whole body minus gut</tissue>
    </source>
</reference>
<evidence type="ECO:0000256" key="6">
    <source>
        <dbReference type="ARBA" id="ARBA00022723"/>
    </source>
</evidence>
<dbReference type="PROSITE" id="PS51081">
    <property type="entry name" value="ZF_SIAH"/>
    <property type="match status" value="1"/>
</dbReference>
<sequence>MPNTAEDTIRYLMRLLECPVCLEPMSSPIEQCPNGHFLCHECRALTETCPTCGRRLKGYRNRLAEEFSMYLLAVQCPFSLFGCTKTVFPKDLKVHQEGCCFRPYECKICKSQLPLANIQHHFSTVHPLRILTLPVLLDVELDSNGRGHSVGCAIIAAHGRLFWFWRHLTEFSLFVGVQNCDGAPPPTPTATDTAAAATTNNEEAPTFMYRVKISDTNGHRELCFTGPVHPDGPRQSELVEQGKCFGVSRRFLLNLLDSGVVQIKLNVYAARQTDNA</sequence>
<dbReference type="EC" id="2.3.2.27" evidence="4"/>
<dbReference type="InterPro" id="IPR004162">
    <property type="entry name" value="SINA-like_animal"/>
</dbReference>
<accession>A0AAN9VZD1</accession>
<feature type="domain" description="RING-type" evidence="11">
    <location>
        <begin position="18"/>
        <end position="52"/>
    </location>
</feature>
<evidence type="ECO:0000259" key="11">
    <source>
        <dbReference type="PROSITE" id="PS50089"/>
    </source>
</evidence>
<dbReference type="Gene3D" id="3.30.40.10">
    <property type="entry name" value="Zinc/RING finger domain, C3HC4 (zinc finger)"/>
    <property type="match status" value="2"/>
</dbReference>
<comment type="catalytic activity">
    <reaction evidence="1">
        <text>S-ubiquitinyl-[E2 ubiquitin-conjugating enzyme]-L-cysteine + [acceptor protein]-L-lysine = [E2 ubiquitin-conjugating enzyme]-L-cysteine + N(6)-ubiquitinyl-[acceptor protein]-L-lysine.</text>
        <dbReference type="EC" id="2.3.2.27"/>
    </reaction>
</comment>
<gene>
    <name evidence="13" type="ORF">R5R35_011906</name>
</gene>
<dbReference type="PANTHER" id="PTHR45877">
    <property type="entry name" value="E3 UBIQUITIN-PROTEIN LIGASE SIAH2"/>
    <property type="match status" value="1"/>
</dbReference>
<organism evidence="13 14">
    <name type="scientific">Gryllus longicercus</name>
    <dbReference type="NCBI Taxonomy" id="2509291"/>
    <lineage>
        <taxon>Eukaryota</taxon>
        <taxon>Metazoa</taxon>
        <taxon>Ecdysozoa</taxon>
        <taxon>Arthropoda</taxon>
        <taxon>Hexapoda</taxon>
        <taxon>Insecta</taxon>
        <taxon>Pterygota</taxon>
        <taxon>Neoptera</taxon>
        <taxon>Polyneoptera</taxon>
        <taxon>Orthoptera</taxon>
        <taxon>Ensifera</taxon>
        <taxon>Gryllidea</taxon>
        <taxon>Grylloidea</taxon>
        <taxon>Gryllidae</taxon>
        <taxon>Gryllinae</taxon>
        <taxon>Gryllus</taxon>
    </lineage>
</organism>
<dbReference type="PROSITE" id="PS50089">
    <property type="entry name" value="ZF_RING_2"/>
    <property type="match status" value="1"/>
</dbReference>
<keyword evidence="8" id="KW-0833">Ubl conjugation pathway</keyword>
<evidence type="ECO:0000259" key="12">
    <source>
        <dbReference type="PROSITE" id="PS51081"/>
    </source>
</evidence>
<evidence type="ECO:0000256" key="10">
    <source>
        <dbReference type="PROSITE-ProRule" id="PRU00455"/>
    </source>
</evidence>
<evidence type="ECO:0000256" key="9">
    <source>
        <dbReference type="ARBA" id="ARBA00022833"/>
    </source>
</evidence>
<comment type="similarity">
    <text evidence="3">Belongs to the SINA (Seven in absentia) family.</text>
</comment>
<keyword evidence="5" id="KW-0808">Transferase</keyword>
<evidence type="ECO:0000256" key="7">
    <source>
        <dbReference type="ARBA" id="ARBA00022771"/>
    </source>
</evidence>